<proteinExistence type="inferred from homology"/>
<dbReference type="PANTHER" id="PTHR10366">
    <property type="entry name" value="NAD DEPENDENT EPIMERASE/DEHYDRATASE"/>
    <property type="match status" value="1"/>
</dbReference>
<dbReference type="Proteomes" id="UP000016923">
    <property type="component" value="Unassembled WGS sequence"/>
</dbReference>
<organism evidence="4 5">
    <name type="scientific">Ophiostoma piceae (strain UAMH 11346)</name>
    <name type="common">Sap stain fungus</name>
    <dbReference type="NCBI Taxonomy" id="1262450"/>
    <lineage>
        <taxon>Eukaryota</taxon>
        <taxon>Fungi</taxon>
        <taxon>Dikarya</taxon>
        <taxon>Ascomycota</taxon>
        <taxon>Pezizomycotina</taxon>
        <taxon>Sordariomycetes</taxon>
        <taxon>Sordariomycetidae</taxon>
        <taxon>Ophiostomatales</taxon>
        <taxon>Ophiostomataceae</taxon>
        <taxon>Ophiostoma</taxon>
    </lineage>
</organism>
<dbReference type="InterPro" id="IPR036291">
    <property type="entry name" value="NAD(P)-bd_dom_sf"/>
</dbReference>
<name>S3BTC1_OPHP1</name>
<dbReference type="Gene3D" id="3.40.50.720">
    <property type="entry name" value="NAD(P)-binding Rossmann-like Domain"/>
    <property type="match status" value="1"/>
</dbReference>
<dbReference type="OrthoDB" id="2735536at2759"/>
<dbReference type="InterPro" id="IPR001509">
    <property type="entry name" value="Epimerase_deHydtase"/>
</dbReference>
<evidence type="ECO:0000256" key="1">
    <source>
        <dbReference type="ARBA" id="ARBA00023002"/>
    </source>
</evidence>
<keyword evidence="1" id="KW-0560">Oxidoreductase</keyword>
<dbReference type="VEuPathDB" id="FungiDB:F503_04000"/>
<dbReference type="OMA" id="SNTWNDS"/>
<reference evidence="4 5" key="1">
    <citation type="journal article" date="2013" name="BMC Genomics">
        <title>The genome and transcriptome of the pine saprophyte Ophiostoma piceae, and a comparison with the bark beetle-associated pine pathogen Grosmannia clavigera.</title>
        <authorList>
            <person name="Haridas S."/>
            <person name="Wang Y."/>
            <person name="Lim L."/>
            <person name="Massoumi Alamouti S."/>
            <person name="Jackman S."/>
            <person name="Docking R."/>
            <person name="Robertson G."/>
            <person name="Birol I."/>
            <person name="Bohlmann J."/>
            <person name="Breuil C."/>
        </authorList>
    </citation>
    <scope>NUCLEOTIDE SEQUENCE [LARGE SCALE GENOMIC DNA]</scope>
    <source>
        <strain evidence="4 5">UAMH 11346</strain>
    </source>
</reference>
<dbReference type="PANTHER" id="PTHR10366:SF562">
    <property type="entry name" value="ALDEHYDE REDUCTASE II (AFU_ORTHOLOGUE AFUA_1G11360)"/>
    <property type="match status" value="1"/>
</dbReference>
<dbReference type="InterPro" id="IPR050425">
    <property type="entry name" value="NAD(P)_dehydrat-like"/>
</dbReference>
<dbReference type="Pfam" id="PF01370">
    <property type="entry name" value="Epimerase"/>
    <property type="match status" value="1"/>
</dbReference>
<feature type="domain" description="NAD-dependent epimerase/dehydratase" evidence="3">
    <location>
        <begin position="45"/>
        <end position="297"/>
    </location>
</feature>
<comment type="similarity">
    <text evidence="2">Belongs to the NAD(P)-dependent epimerase/dehydratase family. Dihydroflavonol-4-reductase subfamily.</text>
</comment>
<evidence type="ECO:0000313" key="5">
    <source>
        <dbReference type="Proteomes" id="UP000016923"/>
    </source>
</evidence>
<protein>
    <submittedName>
        <fullName evidence="4">Aldehyde reductase ii</fullName>
    </submittedName>
</protein>
<accession>S3BTC1</accession>
<gene>
    <name evidence="4" type="ORF">F503_04000</name>
</gene>
<dbReference type="eggNOG" id="KOG1502">
    <property type="taxonomic scope" value="Eukaryota"/>
</dbReference>
<dbReference type="EMBL" id="KE148175">
    <property type="protein sequence ID" value="EPE02651.1"/>
    <property type="molecule type" value="Genomic_DNA"/>
</dbReference>
<evidence type="ECO:0000313" key="4">
    <source>
        <dbReference type="EMBL" id="EPE02651.1"/>
    </source>
</evidence>
<evidence type="ECO:0000256" key="2">
    <source>
        <dbReference type="ARBA" id="ARBA00023445"/>
    </source>
</evidence>
<dbReference type="STRING" id="1262450.S3BTC1"/>
<dbReference type="HOGENOM" id="CLU_007383_9_2_1"/>
<keyword evidence="5" id="KW-1185">Reference proteome</keyword>
<evidence type="ECO:0000259" key="3">
    <source>
        <dbReference type="Pfam" id="PF01370"/>
    </source>
</evidence>
<sequence>MICSVRRSRSTRLKKPSVPLSLHSPSSILSLFVITMSALPDSALILVSGANGYFGSHIVDVLLALNVSKGKKYRVRGTVRENKPWLNQYFENKYGPGMFETVVVPDIRVDGAFDTALNGVDGVIHVAGEMSMAADPEGVIGGTKKATVNIMSAAAAHNVKRFVLTSSSTAVDLPSTAITGNAKRGRIDKNSWNDAAVTAAWSDDTPAAARGWLTYSAAKTEGERTAWQWFRENKPSFGLNAVLPNCLWGRVLSPAYQGSTMSLIRDFWKGNYSGMQILQPAYFINVDDAARLHVAALLDGSIKEERIFAYADQFCWTEVLGILHKLRPGLALPDAPKCETLDCSDIVEQPRAEAILKSFFGQATWTSLEQTIAEGIEDLA</sequence>
<dbReference type="SUPFAM" id="SSF51735">
    <property type="entry name" value="NAD(P)-binding Rossmann-fold domains"/>
    <property type="match status" value="1"/>
</dbReference>
<dbReference type="AlphaFoldDB" id="S3BTC1"/>
<dbReference type="GO" id="GO:0016616">
    <property type="term" value="F:oxidoreductase activity, acting on the CH-OH group of donors, NAD or NADP as acceptor"/>
    <property type="evidence" value="ECO:0007669"/>
    <property type="project" value="TreeGrafter"/>
</dbReference>